<keyword evidence="1" id="KW-0723">Serine/threonine-protein kinase</keyword>
<reference evidence="4 5" key="1">
    <citation type="submission" date="2020-03" db="EMBL/GenBank/DDBJ databases">
        <title>Draft genome of Streptomyces sp. ventii, isolated from the Axial Seamount in the Pacific Ocean, and resequencing of the two type strains Streptomyces lonarensis strain NCL 716 and Streptomyces bohaiensis strain 11A07.</title>
        <authorList>
            <person name="Loughran R.M."/>
            <person name="Pfannmuller K.M."/>
            <person name="Wasson B.J."/>
            <person name="Deadmond M.C."/>
            <person name="Paddock B.E."/>
            <person name="Koyack M.J."/>
            <person name="Gallegos D.A."/>
            <person name="Mitchell E.A."/>
            <person name="Ushijima B."/>
            <person name="Saw J.H."/>
            <person name="Mcphail K.L."/>
            <person name="Videau P."/>
        </authorList>
    </citation>
    <scope>NUCLEOTIDE SEQUENCE [LARGE SCALE GENOMIC DNA]</scope>
    <source>
        <strain evidence="4 5">NCL716</strain>
    </source>
</reference>
<accession>A0A7X6CXT5</accession>
<organism evidence="4 5">
    <name type="scientific">Streptomyces lonarensis</name>
    <dbReference type="NCBI Taxonomy" id="700599"/>
    <lineage>
        <taxon>Bacteria</taxon>
        <taxon>Bacillati</taxon>
        <taxon>Actinomycetota</taxon>
        <taxon>Actinomycetes</taxon>
        <taxon>Kitasatosporales</taxon>
        <taxon>Streptomycetaceae</taxon>
        <taxon>Streptomyces</taxon>
    </lineage>
</organism>
<evidence type="ECO:0000256" key="2">
    <source>
        <dbReference type="SAM" id="MobiDB-lite"/>
    </source>
</evidence>
<dbReference type="EMBL" id="JAAVJD010000008">
    <property type="protein sequence ID" value="NJQ04518.1"/>
    <property type="molecule type" value="Genomic_DNA"/>
</dbReference>
<dbReference type="Gene3D" id="3.30.565.10">
    <property type="entry name" value="Histidine kinase-like ATPase, C-terminal domain"/>
    <property type="match status" value="1"/>
</dbReference>
<keyword evidence="1" id="KW-0808">Transferase</keyword>
<keyword evidence="1" id="KW-0418">Kinase</keyword>
<keyword evidence="4" id="KW-0067">ATP-binding</keyword>
<dbReference type="InterPro" id="IPR036890">
    <property type="entry name" value="HATPase_C_sf"/>
</dbReference>
<keyword evidence="5" id="KW-1185">Reference proteome</keyword>
<evidence type="ECO:0000259" key="3">
    <source>
        <dbReference type="Pfam" id="PF13581"/>
    </source>
</evidence>
<name>A0A7X6CXT5_9ACTN</name>
<dbReference type="PANTHER" id="PTHR35526">
    <property type="entry name" value="ANTI-SIGMA-F FACTOR RSBW-RELATED"/>
    <property type="match status" value="1"/>
</dbReference>
<dbReference type="PANTHER" id="PTHR35526:SF3">
    <property type="entry name" value="ANTI-SIGMA-F FACTOR RSBW"/>
    <property type="match status" value="1"/>
</dbReference>
<dbReference type="GO" id="GO:0004674">
    <property type="term" value="F:protein serine/threonine kinase activity"/>
    <property type="evidence" value="ECO:0007669"/>
    <property type="project" value="UniProtKB-KW"/>
</dbReference>
<evidence type="ECO:0000313" key="5">
    <source>
        <dbReference type="Proteomes" id="UP000578686"/>
    </source>
</evidence>
<dbReference type="GO" id="GO:0005524">
    <property type="term" value="F:ATP binding"/>
    <property type="evidence" value="ECO:0007669"/>
    <property type="project" value="UniProtKB-KW"/>
</dbReference>
<dbReference type="InterPro" id="IPR003594">
    <property type="entry name" value="HATPase_dom"/>
</dbReference>
<keyword evidence="4" id="KW-0547">Nucleotide-binding</keyword>
<dbReference type="AlphaFoldDB" id="A0A7X6CXT5"/>
<gene>
    <name evidence="4" type="ORF">HCN56_02700</name>
</gene>
<dbReference type="Pfam" id="PF13581">
    <property type="entry name" value="HATPase_c_2"/>
    <property type="match status" value="1"/>
</dbReference>
<dbReference type="RefSeq" id="WP_167967811.1">
    <property type="nucleotide sequence ID" value="NZ_BHZG01000333.1"/>
</dbReference>
<dbReference type="CDD" id="cd16936">
    <property type="entry name" value="HATPase_RsbW-like"/>
    <property type="match status" value="1"/>
</dbReference>
<dbReference type="InterPro" id="IPR050267">
    <property type="entry name" value="Anti-sigma-factor_SerPK"/>
</dbReference>
<protein>
    <submittedName>
        <fullName evidence="4">ATP-binding protein</fullName>
    </submittedName>
</protein>
<dbReference type="Proteomes" id="UP000578686">
    <property type="component" value="Unassembled WGS sequence"/>
</dbReference>
<feature type="region of interest" description="Disordered" evidence="2">
    <location>
        <begin position="1"/>
        <end position="28"/>
    </location>
</feature>
<evidence type="ECO:0000313" key="4">
    <source>
        <dbReference type="EMBL" id="NJQ04518.1"/>
    </source>
</evidence>
<dbReference type="SUPFAM" id="SSF55874">
    <property type="entry name" value="ATPase domain of HSP90 chaperone/DNA topoisomerase II/histidine kinase"/>
    <property type="match status" value="1"/>
</dbReference>
<comment type="caution">
    <text evidence="4">The sequence shown here is derived from an EMBL/GenBank/DDBJ whole genome shotgun (WGS) entry which is preliminary data.</text>
</comment>
<sequence>MSHQYPRRTGSPLLAGLPAQRAEPHGPAPVRARAVYDGTEPIAEARALARRFLSDVQLREAVSPDSRDALRLVVSELVTNARTHTSGGYSLTLEHAPGVVIVSVLDTSAEIPAAKPRDPRRIGGQGLHIVHALCTAFQASRNHGGKRVTATLPLTTFSR</sequence>
<feature type="domain" description="Histidine kinase/HSP90-like ATPase" evidence="3">
    <location>
        <begin position="46"/>
        <end position="151"/>
    </location>
</feature>
<evidence type="ECO:0000256" key="1">
    <source>
        <dbReference type="ARBA" id="ARBA00022527"/>
    </source>
</evidence>
<proteinExistence type="predicted"/>